<dbReference type="OrthoDB" id="9804366at2"/>
<evidence type="ECO:0000256" key="2">
    <source>
        <dbReference type="ARBA" id="ARBA00010447"/>
    </source>
</evidence>
<protein>
    <recommendedName>
        <fullName evidence="3 8">Cysteine desulfurase</fullName>
        <ecNumber evidence="3 8">2.8.1.7</ecNumber>
    </recommendedName>
</protein>
<comment type="catalytic activity">
    <reaction evidence="6 8">
        <text>(sulfur carrier)-H + L-cysteine = (sulfur carrier)-SH + L-alanine</text>
        <dbReference type="Rhea" id="RHEA:43892"/>
        <dbReference type="Rhea" id="RHEA-COMP:14737"/>
        <dbReference type="Rhea" id="RHEA-COMP:14739"/>
        <dbReference type="ChEBI" id="CHEBI:29917"/>
        <dbReference type="ChEBI" id="CHEBI:35235"/>
        <dbReference type="ChEBI" id="CHEBI:57972"/>
        <dbReference type="ChEBI" id="CHEBI:64428"/>
        <dbReference type="EC" id="2.8.1.7"/>
    </reaction>
</comment>
<keyword evidence="5 8" id="KW-0663">Pyridoxal phosphate</keyword>
<dbReference type="Gene3D" id="3.90.1150.10">
    <property type="entry name" value="Aspartate Aminotransferase, domain 1"/>
    <property type="match status" value="1"/>
</dbReference>
<comment type="cofactor">
    <cofactor evidence="1 7">
        <name>pyridoxal 5'-phosphate</name>
        <dbReference type="ChEBI" id="CHEBI:597326"/>
    </cofactor>
</comment>
<dbReference type="NCBIfam" id="TIGR01979">
    <property type="entry name" value="sufS"/>
    <property type="match status" value="1"/>
</dbReference>
<dbReference type="Pfam" id="PF00266">
    <property type="entry name" value="Aminotran_5"/>
    <property type="match status" value="1"/>
</dbReference>
<evidence type="ECO:0000313" key="10">
    <source>
        <dbReference type="EMBL" id="KRM12901.1"/>
    </source>
</evidence>
<dbReference type="GO" id="GO:0030170">
    <property type="term" value="F:pyridoxal phosphate binding"/>
    <property type="evidence" value="ECO:0007669"/>
    <property type="project" value="UniProtKB-UniRule"/>
</dbReference>
<dbReference type="GO" id="GO:0031071">
    <property type="term" value="F:cysteine desulfurase activity"/>
    <property type="evidence" value="ECO:0007669"/>
    <property type="project" value="UniProtKB-UniRule"/>
</dbReference>
<proteinExistence type="inferred from homology"/>
<dbReference type="PATRIC" id="fig|1423735.3.peg.99"/>
<comment type="similarity">
    <text evidence="2 8">Belongs to the class-V pyridoxal-phosphate-dependent aminotransferase family. Csd subfamily.</text>
</comment>
<dbReference type="EMBL" id="AZFX01000010">
    <property type="protein sequence ID" value="KRM12901.1"/>
    <property type="molecule type" value="Genomic_DNA"/>
</dbReference>
<dbReference type="InterPro" id="IPR016454">
    <property type="entry name" value="Cysteine_dSase"/>
</dbReference>
<name>A0A0R1W6A2_9LACO</name>
<evidence type="ECO:0000256" key="5">
    <source>
        <dbReference type="ARBA" id="ARBA00022898"/>
    </source>
</evidence>
<dbReference type="STRING" id="1423735.FC15_GL000098"/>
<dbReference type="InterPro" id="IPR015422">
    <property type="entry name" value="PyrdxlP-dep_Trfase_small"/>
</dbReference>
<dbReference type="CDD" id="cd06453">
    <property type="entry name" value="SufS_like"/>
    <property type="match status" value="1"/>
</dbReference>
<dbReference type="AlphaFoldDB" id="A0A0R1W6A2"/>
<evidence type="ECO:0000256" key="8">
    <source>
        <dbReference type="RuleBase" id="RU004506"/>
    </source>
</evidence>
<sequence length="408" mass="45009">MVKDIATARNDFPILSQQINGQPLTYLDNAATTQKPRSVIDALTHYYEFDNANIHRGVYTLAERATEQYEQVRQQVADFIHADRDEIVFTRGTTTSLNWIALGFGAQVLQPGDDIIITVMEHHSNLVPWQQVALQTGANLRYVELTADGELDLAQYRQLLSKKTKIVAFTHVSNVLGTINPVQLMTQLAHEVGAYVVVDGAQAVGHFPVDMTSLDCDFYAFSGHKVYGPTGVGVLYGKREWLKKMNPVEFGGEMINLVQREITDFKAAPEKFEAGTMPIAQVIGLGAALTYIQKIGWSTIETQERRVTAAAYQLLKEIPGVEIYGPEMGPHRSALVTFNLKGVHPHDLATVLDTQGVAVRAGHHCAQPLMQTLGVSATTRASFGLYNQLSDVKRLAAAVRAAKEFFQV</sequence>
<dbReference type="SUPFAM" id="SSF53383">
    <property type="entry name" value="PLP-dependent transferases"/>
    <property type="match status" value="1"/>
</dbReference>
<dbReference type="InterPro" id="IPR015424">
    <property type="entry name" value="PyrdxlP-dep_Trfase"/>
</dbReference>
<comment type="caution">
    <text evidence="10">The sequence shown here is derived from an EMBL/GenBank/DDBJ whole genome shotgun (WGS) entry which is preliminary data.</text>
</comment>
<accession>A0A0R1W6A2</accession>
<dbReference type="GO" id="GO:0006534">
    <property type="term" value="P:cysteine metabolic process"/>
    <property type="evidence" value="ECO:0007669"/>
    <property type="project" value="UniProtKB-UniRule"/>
</dbReference>
<organism evidence="10 11">
    <name type="scientific">Lapidilactobacillus concavus DSM 17758</name>
    <dbReference type="NCBI Taxonomy" id="1423735"/>
    <lineage>
        <taxon>Bacteria</taxon>
        <taxon>Bacillati</taxon>
        <taxon>Bacillota</taxon>
        <taxon>Bacilli</taxon>
        <taxon>Lactobacillales</taxon>
        <taxon>Lactobacillaceae</taxon>
        <taxon>Lapidilactobacillus</taxon>
    </lineage>
</organism>
<dbReference type="PROSITE" id="PS00595">
    <property type="entry name" value="AA_TRANSFER_CLASS_5"/>
    <property type="match status" value="1"/>
</dbReference>
<feature type="domain" description="Aminotransferase class V" evidence="9">
    <location>
        <begin position="25"/>
        <end position="395"/>
    </location>
</feature>
<evidence type="ECO:0000256" key="4">
    <source>
        <dbReference type="ARBA" id="ARBA00022679"/>
    </source>
</evidence>
<dbReference type="Proteomes" id="UP000051315">
    <property type="component" value="Unassembled WGS sequence"/>
</dbReference>
<evidence type="ECO:0000256" key="6">
    <source>
        <dbReference type="ARBA" id="ARBA00050776"/>
    </source>
</evidence>
<reference evidence="10 11" key="1">
    <citation type="journal article" date="2015" name="Genome Announc.">
        <title>Expanding the biotechnology potential of lactobacilli through comparative genomics of 213 strains and associated genera.</title>
        <authorList>
            <person name="Sun Z."/>
            <person name="Harris H.M."/>
            <person name="McCann A."/>
            <person name="Guo C."/>
            <person name="Argimon S."/>
            <person name="Zhang W."/>
            <person name="Yang X."/>
            <person name="Jeffery I.B."/>
            <person name="Cooney J.C."/>
            <person name="Kagawa T.F."/>
            <person name="Liu W."/>
            <person name="Song Y."/>
            <person name="Salvetti E."/>
            <person name="Wrobel A."/>
            <person name="Rasinkangas P."/>
            <person name="Parkhill J."/>
            <person name="Rea M.C."/>
            <person name="O'Sullivan O."/>
            <person name="Ritari J."/>
            <person name="Douillard F.P."/>
            <person name="Paul Ross R."/>
            <person name="Yang R."/>
            <person name="Briner A.E."/>
            <person name="Felis G.E."/>
            <person name="de Vos W.M."/>
            <person name="Barrangou R."/>
            <person name="Klaenhammer T.R."/>
            <person name="Caufield P.W."/>
            <person name="Cui Y."/>
            <person name="Zhang H."/>
            <person name="O'Toole P.W."/>
        </authorList>
    </citation>
    <scope>NUCLEOTIDE SEQUENCE [LARGE SCALE GENOMIC DNA]</scope>
    <source>
        <strain evidence="10 11">DSM 17758</strain>
    </source>
</reference>
<dbReference type="PIRSF" id="PIRSF005572">
    <property type="entry name" value="NifS"/>
    <property type="match status" value="1"/>
</dbReference>
<dbReference type="PANTHER" id="PTHR43586:SF8">
    <property type="entry name" value="CYSTEINE DESULFURASE 1, CHLOROPLASTIC"/>
    <property type="match status" value="1"/>
</dbReference>
<dbReference type="InterPro" id="IPR015421">
    <property type="entry name" value="PyrdxlP-dep_Trfase_major"/>
</dbReference>
<dbReference type="EC" id="2.8.1.7" evidence="3 8"/>
<evidence type="ECO:0000256" key="7">
    <source>
        <dbReference type="RuleBase" id="RU004504"/>
    </source>
</evidence>
<comment type="function">
    <text evidence="8">Catalyzes the removal of elemental sulfur and selenium atoms from L-cysteine, L-cystine, L-selenocysteine, and L-selenocystine to produce L-alanine.</text>
</comment>
<evidence type="ECO:0000256" key="3">
    <source>
        <dbReference type="ARBA" id="ARBA00012239"/>
    </source>
</evidence>
<dbReference type="InterPro" id="IPR000192">
    <property type="entry name" value="Aminotrans_V_dom"/>
</dbReference>
<evidence type="ECO:0000259" key="9">
    <source>
        <dbReference type="Pfam" id="PF00266"/>
    </source>
</evidence>
<dbReference type="PANTHER" id="PTHR43586">
    <property type="entry name" value="CYSTEINE DESULFURASE"/>
    <property type="match status" value="1"/>
</dbReference>
<dbReference type="InterPro" id="IPR010970">
    <property type="entry name" value="Cys_dSase_SufS"/>
</dbReference>
<evidence type="ECO:0000313" key="11">
    <source>
        <dbReference type="Proteomes" id="UP000051315"/>
    </source>
</evidence>
<dbReference type="Gene3D" id="3.40.640.10">
    <property type="entry name" value="Type I PLP-dependent aspartate aminotransferase-like (Major domain)"/>
    <property type="match status" value="1"/>
</dbReference>
<evidence type="ECO:0000256" key="1">
    <source>
        <dbReference type="ARBA" id="ARBA00001933"/>
    </source>
</evidence>
<keyword evidence="4 8" id="KW-0808">Transferase</keyword>
<dbReference type="InterPro" id="IPR020578">
    <property type="entry name" value="Aminotrans_V_PyrdxlP_BS"/>
</dbReference>
<gene>
    <name evidence="10" type="ORF">FC15_GL000098</name>
</gene>
<keyword evidence="11" id="KW-1185">Reference proteome</keyword>
<dbReference type="RefSeq" id="WP_057823356.1">
    <property type="nucleotide sequence ID" value="NZ_AZFX01000010.1"/>
</dbReference>